<dbReference type="Proteomes" id="UP000053958">
    <property type="component" value="Unassembled WGS sequence"/>
</dbReference>
<feature type="compositionally biased region" description="Polar residues" evidence="1">
    <location>
        <begin position="30"/>
        <end position="50"/>
    </location>
</feature>
<accession>A0A0F4YEK0</accession>
<evidence type="ECO:0000259" key="2">
    <source>
        <dbReference type="Pfam" id="PF25545"/>
    </source>
</evidence>
<dbReference type="PANTHER" id="PTHR42470:SF2">
    <property type="match status" value="1"/>
</dbReference>
<comment type="caution">
    <text evidence="3">The sequence shown here is derived from an EMBL/GenBank/DDBJ whole genome shotgun (WGS) entry which is preliminary data.</text>
</comment>
<reference evidence="3 4" key="1">
    <citation type="submission" date="2015-04" db="EMBL/GenBank/DDBJ databases">
        <authorList>
            <person name="Heijne W.H."/>
            <person name="Fedorova N.D."/>
            <person name="Nierman W.C."/>
            <person name="Vollebregt A.W."/>
            <person name="Zhao Z."/>
            <person name="Wu L."/>
            <person name="Kumar M."/>
            <person name="Stam H."/>
            <person name="van den Berg M.A."/>
            <person name="Pel H.J."/>
        </authorList>
    </citation>
    <scope>NUCLEOTIDE SEQUENCE [LARGE SCALE GENOMIC DNA]</scope>
    <source>
        <strain evidence="3 4">CBS 393.64</strain>
    </source>
</reference>
<dbReference type="RefSeq" id="XP_013322953.1">
    <property type="nucleotide sequence ID" value="XM_013467499.1"/>
</dbReference>
<name>A0A0F4YEK0_RASE3</name>
<dbReference type="OrthoDB" id="4225927at2759"/>
<evidence type="ECO:0000313" key="4">
    <source>
        <dbReference type="Proteomes" id="UP000053958"/>
    </source>
</evidence>
<keyword evidence="4" id="KW-1185">Reference proteome</keyword>
<evidence type="ECO:0000313" key="3">
    <source>
        <dbReference type="EMBL" id="KKA16341.1"/>
    </source>
</evidence>
<dbReference type="PANTHER" id="PTHR42470">
    <property type="entry name" value="VAST DOMAIN-CONTAINING PROTEIN"/>
    <property type="match status" value="1"/>
</dbReference>
<dbReference type="Pfam" id="PF25545">
    <property type="entry name" value="DUF7924"/>
    <property type="match status" value="1"/>
</dbReference>
<dbReference type="AlphaFoldDB" id="A0A0F4YEK0"/>
<feature type="domain" description="DUF7924" evidence="2">
    <location>
        <begin position="177"/>
        <end position="332"/>
    </location>
</feature>
<organism evidence="3 4">
    <name type="scientific">Rasamsonia emersonii (strain ATCC 16479 / CBS 393.64 / IMI 116815)</name>
    <dbReference type="NCBI Taxonomy" id="1408163"/>
    <lineage>
        <taxon>Eukaryota</taxon>
        <taxon>Fungi</taxon>
        <taxon>Dikarya</taxon>
        <taxon>Ascomycota</taxon>
        <taxon>Pezizomycotina</taxon>
        <taxon>Eurotiomycetes</taxon>
        <taxon>Eurotiomycetidae</taxon>
        <taxon>Eurotiales</taxon>
        <taxon>Trichocomaceae</taxon>
        <taxon>Rasamsonia</taxon>
    </lineage>
</organism>
<proteinExistence type="predicted"/>
<feature type="region of interest" description="Disordered" evidence="1">
    <location>
        <begin position="1"/>
        <end position="63"/>
    </location>
</feature>
<dbReference type="InterPro" id="IPR057684">
    <property type="entry name" value="DUF7924"/>
</dbReference>
<dbReference type="GeneID" id="25313137"/>
<dbReference type="EMBL" id="LASV01000787">
    <property type="protein sequence ID" value="KKA16341.1"/>
    <property type="molecule type" value="Genomic_DNA"/>
</dbReference>
<evidence type="ECO:0000256" key="1">
    <source>
        <dbReference type="SAM" id="MobiDB-lite"/>
    </source>
</evidence>
<gene>
    <name evidence="3" type="ORF">T310_10075</name>
</gene>
<protein>
    <recommendedName>
        <fullName evidence="2">DUF7924 domain-containing protein</fullName>
    </recommendedName>
</protein>
<dbReference type="STRING" id="1408163.A0A0F4YEK0"/>
<feature type="compositionally biased region" description="Basic residues" evidence="1">
    <location>
        <begin position="8"/>
        <end position="21"/>
    </location>
</feature>
<sequence length="364" mass="41333">MTSAVKSQKTKTLKQPIRRSARLMEKDALQRQTKTQQIPAQAGSTSQKQAGESEGISEKNLSRAKRLDATSALEHWVQEHTWPEGFGFSVCTRSMSGYRSTYPGSDLKSPGRTESAYRNARYELHLEQERVYMTLDACGINDRSKEWCRRLATTQHEVPPRTLFRDDLFASTIERTSGNEISLLRLIGDLIVPSAVSESAFRGFEFTRFAEAFQETWVDCKPLQYPPPPRPDYALGFPPSAFSEHHRQRLAPLLGGVEDPSELKATPRLYFPFLACEAKRLGGDLKVADRQNMHSMTLGVRAVVTLFQRAELAKELDREVLAFSISHDSQIAKNLRTLRSDRWRQQWARLLLSLSHQGRLLSLP</sequence>